<comment type="similarity">
    <text evidence="1">Belongs to the Lambdavirus tape measure protein family.</text>
</comment>
<comment type="subunit">
    <text evidence="1">Interacts with the tail initiator complex presumably through its C-terminus domain. Interacts with the tail assembly proteins.</text>
</comment>
<keyword evidence="1" id="KW-1227">Viral tail protein</keyword>
<evidence type="ECO:0000256" key="1">
    <source>
        <dbReference type="HAMAP-Rule" id="MF_04138"/>
    </source>
</evidence>
<organism evidence="4 5">
    <name type="scientific">Pantoea phage vB_PagS_AAS23</name>
    <dbReference type="NCBI Taxonomy" id="2499073"/>
    <lineage>
        <taxon>Viruses</taxon>
        <taxon>Duplodnaviria</taxon>
        <taxon>Heunggongvirae</taxon>
        <taxon>Uroviricota</taxon>
        <taxon>Caudoviricetes</taxon>
        <taxon>Drexlerviridae</taxon>
        <taxon>Sauletekiovirus</taxon>
        <taxon>Sauletekiovirus AAS23</taxon>
    </lineage>
</organism>
<evidence type="ECO:0000313" key="4">
    <source>
        <dbReference type="EMBL" id="AZS06329.1"/>
    </source>
</evidence>
<keyword evidence="1" id="KW-1245">Viral tail assembly</keyword>
<dbReference type="NCBIfam" id="TIGR01541">
    <property type="entry name" value="tape_meas_lam_C"/>
    <property type="match status" value="1"/>
</dbReference>
<sequence>MVDQVAGLTLGVDVSQVQQATKSLKEFKQANSETARSVEELAQSESVATAKAKQFREEQRRTAEEAKKMRQEFQSVLGTIDPLAAKMNKLADASKVLDKAWSAGVVPDEEFFRLGAVLDLQTAKLKESQRALTAEGQAAIAAAAEKVAASKQSEAAARREAQARESANLKAQAASRGFIDSLEDQVRAIGKTRTELLEMKAAQLGVSDQAAPLIAQLRAQGKQMNAAGLSAGQYSNAMRILPMQITDVVTSLASGMPVWLVAIQQGGQIKDSFGGVGNTFKVLLSYLNPVTVAMGAVGAVMAAMGLAAYGAEKRQRELSQALILSGNYAGATIGQFNAMTDAIAASSQASGSSIREIANSLAASGKYTIAQIKMITKATADWANATGEDSSKITGYFEKIATDPVKGLAEMNKQFNFLSVGQLTYIKKLEDTKGKTEAVSAATKIFADIMEQRVAKIADSATPLEKMWNDIKKWAGDAWTTVGDRTLGALSLITDVVAGTVEQIRYLLNQGDIMIGEFVASTANTLSKIPGTSGFFDGIAKQQEEVVKNAKSQNADLLKSIEERNARIIKGEIGYVQASKQSAAAAQGYSKETKDAVDKEAEALKKKQKAQKVSVDQGDKVSEQYQADIIALQAQLKVLQEHRSVNDQISQQQKTYWNDVAKFQILEEAAKTRSLTKSEQQFLANKETILAYSRQKAEIGNMIVNQERMNKLQDDSKAYVDEMTAKRKALSETISMGTREQERQAQISKLETDWTAKGGSVDDMGLTEKKQALQEFFAEQDAQTQNWQAGLSNAFEDWGAEVTNVYKNVGQIGTEALNGLSNQLTDFVMTGKANFGDFAKSIIADIIQMTIKMAIFNAIAGFMGGGTTAAPAVAGHANGGVVGNASFAGGGYTGDGGKYQPAGVVHKGEFVFTKEATRRLGVSNLMRLMRGYANGGPVGNTQSGGVTGGGGMTAISVGNVSIAMGGGMDKQNAKALESGVRQIVSDVLVAECSQGGRIYQLVKG</sequence>
<dbReference type="Proteomes" id="UP000288641">
    <property type="component" value="Segment"/>
</dbReference>
<feature type="chain" id="PRO_5027183627" description="Tape measure protein" evidence="1">
    <location>
        <begin position="1"/>
        <end position="1004"/>
    </location>
</feature>
<keyword evidence="1" id="KW-1162">Viral penetration into host cytoplasm</keyword>
<keyword evidence="1" id="KW-1171">Viral genome ejection through host cell envelope</keyword>
<keyword evidence="1" id="KW-1188">Viral release from host cell</keyword>
<comment type="function">
    <text evidence="1">Serves as a ruler that controls the length of tail by stopping the tail tube polymerization and is probably released from the tail shaft during infection to facilitate DNA translocation into the host cell. Assembles into a multimeric linear form probably arranged as a coil of alpha-helices and stabilized by the covering tail assembly proteins. Its C-terminus fixes the tail tip complex, thereby forming the tail assembly initiator complex. Tail tube proteins polymerize around the tail measure protein, displacing the tail assembly proteins. When the tail reaches the length specified by the tape measure protein, it stops and becomes capped by the tail terminator protein.</text>
</comment>
<dbReference type="Pfam" id="PF06791">
    <property type="entry name" value="TMP_2"/>
    <property type="match status" value="1"/>
</dbReference>
<comment type="subcellular location">
    <subcellularLocation>
        <location evidence="1">Virion</location>
    </subcellularLocation>
</comment>
<keyword evidence="1" id="KW-0175">Coiled coil</keyword>
<feature type="coiled-coil region" evidence="1">
    <location>
        <begin position="540"/>
        <end position="567"/>
    </location>
</feature>
<dbReference type="InterPro" id="IPR009628">
    <property type="entry name" value="Phage_tape_measure_N"/>
</dbReference>
<accession>A0A3S9U7Y5</accession>
<reference evidence="4 5" key="1">
    <citation type="submission" date="2018-10" db="EMBL/GenBank/DDBJ databases">
        <title>Complete genome sequence of Pantoea phage vB_PagS_AAS23.</title>
        <authorList>
            <person name="Truncaite L."/>
            <person name="Simoliuniene M."/>
            <person name="Kazlauskas D."/>
            <person name="Meskys R."/>
            <person name="Simoliunas E."/>
        </authorList>
    </citation>
    <scope>NUCLEOTIDE SEQUENCE [LARGE SCALE GENOMIC DNA]</scope>
    <source>
        <strain evidence="4">AAS23</strain>
    </source>
</reference>
<dbReference type="EMBL" id="MK095606">
    <property type="protein sequence ID" value="AZS06329.1"/>
    <property type="molecule type" value="Genomic_DNA"/>
</dbReference>
<dbReference type="GO" id="GO:0098003">
    <property type="term" value="P:viral tail assembly"/>
    <property type="evidence" value="ECO:0007669"/>
    <property type="project" value="UniProtKB-UniRule"/>
</dbReference>
<evidence type="ECO:0000313" key="5">
    <source>
        <dbReference type="Proteomes" id="UP000288641"/>
    </source>
</evidence>
<proteinExistence type="inferred from homology"/>
<keyword evidence="1" id="KW-1160">Virus entry into host cell</keyword>
<dbReference type="Pfam" id="PF09718">
    <property type="entry name" value="Tape_meas_lam_C"/>
    <property type="match status" value="1"/>
</dbReference>
<dbReference type="GO" id="GO:0046718">
    <property type="term" value="P:symbiont entry into host cell"/>
    <property type="evidence" value="ECO:0007669"/>
    <property type="project" value="UniProtKB-KW"/>
</dbReference>
<feature type="domain" description="Bacteriophage tail tape measure C-terminal" evidence="3">
    <location>
        <begin position="785"/>
        <end position="860"/>
    </location>
</feature>
<evidence type="ECO:0000259" key="2">
    <source>
        <dbReference type="Pfam" id="PF06791"/>
    </source>
</evidence>
<evidence type="ECO:0000259" key="3">
    <source>
        <dbReference type="Pfam" id="PF09718"/>
    </source>
</evidence>
<keyword evidence="1" id="KW-0946">Virion</keyword>
<dbReference type="GO" id="GO:0098015">
    <property type="term" value="C:virus tail"/>
    <property type="evidence" value="ECO:0007669"/>
    <property type="project" value="UniProtKB-UniRule"/>
</dbReference>
<name>A0A3S9U7Y5_9CAUD</name>
<dbReference type="InterPro" id="IPR006431">
    <property type="entry name" value="Phage_tape_meas_C"/>
</dbReference>
<dbReference type="HAMAP" id="MF_04138">
    <property type="entry name" value="TMP_LAMBDA"/>
    <property type="match status" value="1"/>
</dbReference>
<keyword evidence="5" id="KW-1185">Reference proteome</keyword>
<feature type="domain" description="Bacteriophage tail tape measure N-terminal" evidence="2">
    <location>
        <begin position="223"/>
        <end position="427"/>
    </location>
</feature>
<dbReference type="InterPro" id="IPR043680">
    <property type="entry name" value="GpH_LAMBDA"/>
</dbReference>
<protein>
    <recommendedName>
        <fullName evidence="1">Tape measure protein</fullName>
        <shortName evidence="1">TMP</shortName>
    </recommendedName>
</protein>
<gene>
    <name evidence="4" type="ORF">AAS23_gp16</name>
</gene>